<accession>A0A0W0WY60</accession>
<gene>
    <name evidence="1" type="ORF">Loak_2391</name>
</gene>
<organism evidence="1 2">
    <name type="scientific">Legionella oakridgensis</name>
    <dbReference type="NCBI Taxonomy" id="29423"/>
    <lineage>
        <taxon>Bacteria</taxon>
        <taxon>Pseudomonadati</taxon>
        <taxon>Pseudomonadota</taxon>
        <taxon>Gammaproteobacteria</taxon>
        <taxon>Legionellales</taxon>
        <taxon>Legionellaceae</taxon>
        <taxon>Legionella</taxon>
    </lineage>
</organism>
<proteinExistence type="predicted"/>
<dbReference type="AlphaFoldDB" id="A0A0W0WY60"/>
<name>A0A0W0WY60_9GAMM</name>
<evidence type="ECO:0000313" key="1">
    <source>
        <dbReference type="EMBL" id="KTD37255.1"/>
    </source>
</evidence>
<dbReference type="Proteomes" id="UP000054858">
    <property type="component" value="Unassembled WGS sequence"/>
</dbReference>
<sequence>MQITLSRPVKTTGPIFLCNTEADIIIDAEMSTEEGRIYILGRSVTINAPIRSQAEVKICGTEEGETLNIDKRNISGTQVTIGSAHFPSPFMHGEHITDNIRSAIELTESPQYSFNP</sequence>
<dbReference type="RefSeq" id="WP_025385140.1">
    <property type="nucleotide sequence ID" value="NZ_LCUA01000019.1"/>
</dbReference>
<dbReference type="EMBL" id="LNYP01000031">
    <property type="protein sequence ID" value="KTD37255.1"/>
    <property type="molecule type" value="Genomic_DNA"/>
</dbReference>
<comment type="caution">
    <text evidence="1">The sequence shown here is derived from an EMBL/GenBank/DDBJ whole genome shotgun (WGS) entry which is preliminary data.</text>
</comment>
<evidence type="ECO:0000313" key="2">
    <source>
        <dbReference type="Proteomes" id="UP000054858"/>
    </source>
</evidence>
<dbReference type="PATRIC" id="fig|29423.5.peg.2512"/>
<protein>
    <submittedName>
        <fullName evidence="1">Uncharacterized protein</fullName>
    </submittedName>
</protein>
<reference evidence="1 2" key="1">
    <citation type="submission" date="2015-11" db="EMBL/GenBank/DDBJ databases">
        <title>Genomic analysis of 38 Legionella species identifies large and diverse effector repertoires.</title>
        <authorList>
            <person name="Burstein D."/>
            <person name="Amaro F."/>
            <person name="Zusman T."/>
            <person name="Lifshitz Z."/>
            <person name="Cohen O."/>
            <person name="Gilbert J.A."/>
            <person name="Pupko T."/>
            <person name="Shuman H.A."/>
            <person name="Segal G."/>
        </authorList>
    </citation>
    <scope>NUCLEOTIDE SEQUENCE [LARGE SCALE GENOMIC DNA]</scope>
    <source>
        <strain evidence="1 2">Oak Ridge-10</strain>
    </source>
</reference>